<organism evidence="1 2">
    <name type="scientific">Psylliodes chrysocephalus</name>
    <dbReference type="NCBI Taxonomy" id="3402493"/>
    <lineage>
        <taxon>Eukaryota</taxon>
        <taxon>Metazoa</taxon>
        <taxon>Ecdysozoa</taxon>
        <taxon>Arthropoda</taxon>
        <taxon>Hexapoda</taxon>
        <taxon>Insecta</taxon>
        <taxon>Pterygota</taxon>
        <taxon>Neoptera</taxon>
        <taxon>Endopterygota</taxon>
        <taxon>Coleoptera</taxon>
        <taxon>Polyphaga</taxon>
        <taxon>Cucujiformia</taxon>
        <taxon>Chrysomeloidea</taxon>
        <taxon>Chrysomelidae</taxon>
        <taxon>Galerucinae</taxon>
        <taxon>Alticini</taxon>
        <taxon>Psylliodes</taxon>
    </lineage>
</organism>
<accession>A0A9P0G567</accession>
<dbReference type="EMBL" id="OV651813">
    <property type="protein sequence ID" value="CAH1098421.1"/>
    <property type="molecule type" value="Genomic_DNA"/>
</dbReference>
<dbReference type="AlphaFoldDB" id="A0A9P0G567"/>
<dbReference type="Proteomes" id="UP001153636">
    <property type="component" value="Chromosome 1"/>
</dbReference>
<sequence length="105" mass="12170">MNDYEDDNMSTSYLTDCFENETLARKIRVELTFVSEFCPKIIKIIDNLEGSKYPFANILWSKLEDLKSSLKRQRKGSFGEKTKSILLNENGDFHQEHSIMLKTAA</sequence>
<reference evidence="1" key="1">
    <citation type="submission" date="2022-01" db="EMBL/GenBank/DDBJ databases">
        <authorList>
            <person name="King R."/>
        </authorList>
    </citation>
    <scope>NUCLEOTIDE SEQUENCE</scope>
</reference>
<evidence type="ECO:0000313" key="2">
    <source>
        <dbReference type="Proteomes" id="UP001153636"/>
    </source>
</evidence>
<gene>
    <name evidence="1" type="ORF">PSYICH_LOCUS529</name>
</gene>
<protein>
    <submittedName>
        <fullName evidence="1">Uncharacterized protein</fullName>
    </submittedName>
</protein>
<evidence type="ECO:0000313" key="1">
    <source>
        <dbReference type="EMBL" id="CAH1098421.1"/>
    </source>
</evidence>
<proteinExistence type="predicted"/>
<name>A0A9P0G567_9CUCU</name>
<keyword evidence="2" id="KW-1185">Reference proteome</keyword>